<comment type="caution">
    <text evidence="2">The sequence shown here is derived from an EMBL/GenBank/DDBJ whole genome shotgun (WGS) entry which is preliminary data.</text>
</comment>
<name>A0A9X8WNK8_9BACI</name>
<reference evidence="2 3" key="1">
    <citation type="submission" date="2017-01" db="EMBL/GenBank/DDBJ databases">
        <authorList>
            <person name="Varghese N."/>
            <person name="Submissions S."/>
        </authorList>
    </citation>
    <scope>NUCLEOTIDE SEQUENCE [LARGE SCALE GENOMIC DNA]</scope>
    <source>
        <strain evidence="2 3">RUG2-6</strain>
    </source>
</reference>
<dbReference type="InterPro" id="IPR027705">
    <property type="entry name" value="Flotillin_fam"/>
</dbReference>
<dbReference type="Proteomes" id="UP000185829">
    <property type="component" value="Unassembled WGS sequence"/>
</dbReference>
<evidence type="ECO:0000313" key="3">
    <source>
        <dbReference type="Proteomes" id="UP000185829"/>
    </source>
</evidence>
<gene>
    <name evidence="2" type="ORF">SAMN05878482_11829</name>
</gene>
<evidence type="ECO:0000259" key="1">
    <source>
        <dbReference type="Pfam" id="PF15975"/>
    </source>
</evidence>
<dbReference type="GO" id="GO:0072659">
    <property type="term" value="P:protein localization to plasma membrane"/>
    <property type="evidence" value="ECO:0007669"/>
    <property type="project" value="TreeGrafter"/>
</dbReference>
<dbReference type="Pfam" id="PF15975">
    <property type="entry name" value="Flot"/>
    <property type="match status" value="1"/>
</dbReference>
<dbReference type="EMBL" id="FTMX01000018">
    <property type="protein sequence ID" value="SIS13692.1"/>
    <property type="molecule type" value="Genomic_DNA"/>
</dbReference>
<feature type="domain" description="Flotillin C-terminal" evidence="1">
    <location>
        <begin position="7"/>
        <end position="82"/>
    </location>
</feature>
<accession>A0A9X8WNK8</accession>
<sequence>MLKRTQGTTEAEIIRLKGVAEAEAKQKIAEAFEQFGQAAVMDMILKMLQEYAKQVASPLSNIDKITEVDTGGSGANGGANKVTGYATDLMATLQESLKASSGIDVKDWLENFSGKRNFPFTTISQENVEANMNMAANKEE</sequence>
<dbReference type="InterPro" id="IPR031905">
    <property type="entry name" value="Flotillin_C"/>
</dbReference>
<dbReference type="AlphaFoldDB" id="A0A9X8WNK8"/>
<dbReference type="PANTHER" id="PTHR13806">
    <property type="entry name" value="FLOTILLIN-RELATED"/>
    <property type="match status" value="1"/>
</dbReference>
<dbReference type="GO" id="GO:0005886">
    <property type="term" value="C:plasma membrane"/>
    <property type="evidence" value="ECO:0007669"/>
    <property type="project" value="TreeGrafter"/>
</dbReference>
<evidence type="ECO:0000313" key="2">
    <source>
        <dbReference type="EMBL" id="SIS13692.1"/>
    </source>
</evidence>
<organism evidence="2 3">
    <name type="scientific">Peribacillus simplex</name>
    <dbReference type="NCBI Taxonomy" id="1478"/>
    <lineage>
        <taxon>Bacteria</taxon>
        <taxon>Bacillati</taxon>
        <taxon>Bacillota</taxon>
        <taxon>Bacilli</taxon>
        <taxon>Bacillales</taxon>
        <taxon>Bacillaceae</taxon>
        <taxon>Peribacillus</taxon>
    </lineage>
</organism>
<dbReference type="PANTHER" id="PTHR13806:SF46">
    <property type="entry name" value="FLOTILLIN-1-RELATED"/>
    <property type="match status" value="1"/>
</dbReference>
<protein>
    <submittedName>
        <fullName evidence="2">Flotillin</fullName>
    </submittedName>
</protein>
<proteinExistence type="predicted"/>
<dbReference type="GO" id="GO:0002020">
    <property type="term" value="F:protease binding"/>
    <property type="evidence" value="ECO:0007669"/>
    <property type="project" value="TreeGrafter"/>
</dbReference>